<evidence type="ECO:0000313" key="8">
    <source>
        <dbReference type="Proteomes" id="UP000239068"/>
    </source>
</evidence>
<keyword evidence="8" id="KW-1185">Reference proteome</keyword>
<dbReference type="InterPro" id="IPR055372">
    <property type="entry name" value="CBM96"/>
</dbReference>
<gene>
    <name evidence="7" type="ORF">BTO16_14870</name>
</gene>
<comment type="subcellular location">
    <subcellularLocation>
        <location evidence="1">Secreted</location>
    </subcellularLocation>
</comment>
<evidence type="ECO:0000259" key="5">
    <source>
        <dbReference type="Pfam" id="PF18962"/>
    </source>
</evidence>
<proteinExistence type="predicted"/>
<dbReference type="InterPro" id="IPR026444">
    <property type="entry name" value="Secre_tail"/>
</dbReference>
<comment type="caution">
    <text evidence="7">The sequence shown here is derived from an EMBL/GenBank/DDBJ whole genome shotgun (WGS) entry which is preliminary data.</text>
</comment>
<dbReference type="Gene3D" id="2.160.20.10">
    <property type="entry name" value="Single-stranded right-handed beta-helix, Pectin lyase-like"/>
    <property type="match status" value="1"/>
</dbReference>
<evidence type="ECO:0000256" key="2">
    <source>
        <dbReference type="ARBA" id="ARBA00022525"/>
    </source>
</evidence>
<evidence type="ECO:0000256" key="1">
    <source>
        <dbReference type="ARBA" id="ARBA00004613"/>
    </source>
</evidence>
<name>A0A2S7WI69_9FLAO</name>
<reference evidence="7 8" key="1">
    <citation type="submission" date="2016-12" db="EMBL/GenBank/DDBJ databases">
        <title>Trade-off between light-utilization and light-protection in marine flavobacteria.</title>
        <authorList>
            <person name="Kumagai Y."/>
            <person name="Yoshizawa S."/>
            <person name="Kogure K."/>
            <person name="Iwasaki W."/>
        </authorList>
    </citation>
    <scope>NUCLEOTIDE SEQUENCE [LARGE SCALE GENOMIC DNA]</scope>
    <source>
        <strain evidence="7 8">ATCC 43844</strain>
    </source>
</reference>
<protein>
    <submittedName>
        <fullName evidence="7">Uncharacterized protein</fullName>
    </submittedName>
</protein>
<feature type="signal peptide" evidence="4">
    <location>
        <begin position="1"/>
        <end position="25"/>
    </location>
</feature>
<dbReference type="EMBL" id="MSCM01000002">
    <property type="protein sequence ID" value="PQJ77126.1"/>
    <property type="molecule type" value="Genomic_DNA"/>
</dbReference>
<dbReference type="AlphaFoldDB" id="A0A2S7WI69"/>
<keyword evidence="3 4" id="KW-0732">Signal</keyword>
<dbReference type="InterPro" id="IPR012334">
    <property type="entry name" value="Pectin_lyas_fold"/>
</dbReference>
<evidence type="ECO:0000313" key="7">
    <source>
        <dbReference type="EMBL" id="PQJ77126.1"/>
    </source>
</evidence>
<evidence type="ECO:0000259" key="6">
    <source>
        <dbReference type="Pfam" id="PF24517"/>
    </source>
</evidence>
<feature type="domain" description="Carbohydrate-binding module family 96" evidence="6">
    <location>
        <begin position="554"/>
        <end position="712"/>
    </location>
</feature>
<dbReference type="NCBIfam" id="NF033679">
    <property type="entry name" value="DNRLRE_dom"/>
    <property type="match status" value="1"/>
</dbReference>
<evidence type="ECO:0000256" key="4">
    <source>
        <dbReference type="SAM" id="SignalP"/>
    </source>
</evidence>
<accession>A0A2S7WI69</accession>
<dbReference type="RefSeq" id="WP_170064478.1">
    <property type="nucleotide sequence ID" value="NZ_MSCM01000002.1"/>
</dbReference>
<feature type="domain" description="Secretion system C-terminal sorting" evidence="5">
    <location>
        <begin position="727"/>
        <end position="799"/>
    </location>
</feature>
<organism evidence="7 8">
    <name type="scientific">Polaribacter glomeratus</name>
    <dbReference type="NCBI Taxonomy" id="102"/>
    <lineage>
        <taxon>Bacteria</taxon>
        <taxon>Pseudomonadati</taxon>
        <taxon>Bacteroidota</taxon>
        <taxon>Flavobacteriia</taxon>
        <taxon>Flavobacteriales</taxon>
        <taxon>Flavobacteriaceae</taxon>
    </lineage>
</organism>
<dbReference type="GO" id="GO:0005576">
    <property type="term" value="C:extracellular region"/>
    <property type="evidence" value="ECO:0007669"/>
    <property type="project" value="UniProtKB-SubCell"/>
</dbReference>
<dbReference type="SUPFAM" id="SSF51126">
    <property type="entry name" value="Pectin lyase-like"/>
    <property type="match status" value="1"/>
</dbReference>
<dbReference type="Proteomes" id="UP000239068">
    <property type="component" value="Unassembled WGS sequence"/>
</dbReference>
<keyword evidence="2" id="KW-0964">Secreted</keyword>
<feature type="chain" id="PRO_5015767246" evidence="4">
    <location>
        <begin position="26"/>
        <end position="801"/>
    </location>
</feature>
<sequence length="801" mass="86748">MKQYLILKLCAVVGLFFLSTTSINAQVNTSSLVYMDAGKLTYVPYANEGQTNAVNVIPDFSYAGYMKGGVALPDVPVVTTLNALDGDNRFQIQSAIDALESTELDANGFRGTILLKAGNYLVNGRLNIQKSGIVLRGEGQGRNGTVLYAAAKYNHNFLTLGNPSARDLDEVSGTDVRISDAYVPVGTNSFNVVDGSGFSVGDIISIKRTVNQTWINELGMDEATLCKGRPAGSCNGWTTSYYTLKHQRIITAISGNTLTIDLPIIDVMETKYGGGTVSKATADGRAENIGVENLRIESYFKTATDELHGWSAIDINKTENSWVKKVTAQYFGYAAVRINGANFTTIEDTACIDYKSVITGGRRYGFTINSGTGNLFIRCYTNEGRHDYAMGSAVTGPNAYVDSYAADTYSDIGPHHRWATGTLFDNIRGGQMAVRNRGWSGTGHGWAGAQTMFWNLASYKSGITVESPIGSRNWGIGNVSGGAGGGHYGNGFIELRNQPVTTPRSIYLQQLEDRLGTQALDNIAIPEQKAGDIYTMLSEWRGNGELGNPITKPEDEDAFITLGPLADDRTINNGRGDDILITELTNQQKRGYFKFHLSNITQTISSAKLRLKVKSKSTAVISNMILLAANDNWEDDLIIGNGAPAPSGAPIDTKEVPNVGEWIEFDITTQVNAQKISDGIISLVVASTGTNENSYYSMNTFSLENRPELVINNQLSVDDVVTSDFKVYPNPASAEIFISSNTSIKNATVYSLLGKVMLNNPKSTKGGTSLSLDLRSLSKGLYILQLEDSLGNITNKKIIKK</sequence>
<dbReference type="InterPro" id="IPR011050">
    <property type="entry name" value="Pectin_lyase_fold/virulence"/>
</dbReference>
<dbReference type="NCBIfam" id="TIGR04183">
    <property type="entry name" value="Por_Secre_tail"/>
    <property type="match status" value="1"/>
</dbReference>
<dbReference type="Pfam" id="PF24517">
    <property type="entry name" value="CBM96"/>
    <property type="match status" value="1"/>
</dbReference>
<evidence type="ECO:0000256" key="3">
    <source>
        <dbReference type="ARBA" id="ARBA00022729"/>
    </source>
</evidence>
<dbReference type="Pfam" id="PF18962">
    <property type="entry name" value="Por_Secre_tail"/>
    <property type="match status" value="1"/>
</dbReference>